<gene>
    <name evidence="3" type="ORF">DI565_13000</name>
</gene>
<dbReference type="EMBL" id="QFPN01000006">
    <property type="protein sequence ID" value="PZQ14330.1"/>
    <property type="molecule type" value="Genomic_DNA"/>
</dbReference>
<protein>
    <submittedName>
        <fullName evidence="3">Transmembrane anchor protein</fullName>
    </submittedName>
</protein>
<evidence type="ECO:0000313" key="3">
    <source>
        <dbReference type="EMBL" id="PZQ14330.1"/>
    </source>
</evidence>
<dbReference type="Proteomes" id="UP000249577">
    <property type="component" value="Unassembled WGS sequence"/>
</dbReference>
<comment type="caution">
    <text evidence="3">The sequence shown here is derived from an EMBL/GenBank/DDBJ whole genome shotgun (WGS) entry which is preliminary data.</text>
</comment>
<keyword evidence="2" id="KW-0472">Membrane</keyword>
<keyword evidence="2" id="KW-1133">Transmembrane helix</keyword>
<evidence type="ECO:0000313" key="4">
    <source>
        <dbReference type="Proteomes" id="UP000249577"/>
    </source>
</evidence>
<dbReference type="AlphaFoldDB" id="A0A2W5MLK1"/>
<accession>A0A2W5MLK1</accession>
<feature type="compositionally biased region" description="Low complexity" evidence="1">
    <location>
        <begin position="79"/>
        <end position="88"/>
    </location>
</feature>
<organism evidence="3 4">
    <name type="scientific">Ancylobacter novellus</name>
    <name type="common">Thiobacillus novellus</name>
    <dbReference type="NCBI Taxonomy" id="921"/>
    <lineage>
        <taxon>Bacteria</taxon>
        <taxon>Pseudomonadati</taxon>
        <taxon>Pseudomonadota</taxon>
        <taxon>Alphaproteobacteria</taxon>
        <taxon>Hyphomicrobiales</taxon>
        <taxon>Xanthobacteraceae</taxon>
        <taxon>Ancylobacter</taxon>
    </lineage>
</organism>
<proteinExistence type="predicted"/>
<evidence type="ECO:0000256" key="1">
    <source>
        <dbReference type="SAM" id="MobiDB-lite"/>
    </source>
</evidence>
<reference evidence="3 4" key="1">
    <citation type="submission" date="2017-08" db="EMBL/GenBank/DDBJ databases">
        <title>Infants hospitalized years apart are colonized by the same room-sourced microbial strains.</title>
        <authorList>
            <person name="Brooks B."/>
            <person name="Olm M.R."/>
            <person name="Firek B.A."/>
            <person name="Baker R."/>
            <person name="Thomas B.C."/>
            <person name="Morowitz M.J."/>
            <person name="Banfield J.F."/>
        </authorList>
    </citation>
    <scope>NUCLEOTIDE SEQUENCE [LARGE SCALE GENOMIC DNA]</scope>
    <source>
        <strain evidence="3">S2_005_003_R2_43</strain>
    </source>
</reference>
<sequence length="218" mass="23300">MYNTDIPTRAELPTTRQLLRSTAIAFVSAVVILTTIVLPAEYAIDPTGIGKAIGLAEMGEIKTQLAAEAESDRIKDEAQPAPTTPAAPDQRSSILGSVFAELFVGSARAQEAVQKSEETKVTLKPGEGAEVKLDMKKAAKVNFTWTVEGGVVNFDMHGDGGGGSETSYEKGRAVPSQEGVLEAAFDGKHGWFWRNRGKADVTVTLKVNGDFTAMKRVM</sequence>
<evidence type="ECO:0000256" key="2">
    <source>
        <dbReference type="SAM" id="Phobius"/>
    </source>
</evidence>
<feature type="region of interest" description="Disordered" evidence="1">
    <location>
        <begin position="68"/>
        <end position="90"/>
    </location>
</feature>
<feature type="transmembrane region" description="Helical" evidence="2">
    <location>
        <begin position="23"/>
        <end position="44"/>
    </location>
</feature>
<keyword evidence="2 3" id="KW-0812">Transmembrane</keyword>
<name>A0A2W5MLK1_ANCNO</name>